<name>A0AAD1TYE3_EUPCR</name>
<comment type="caution">
    <text evidence="1">The sequence shown here is derived from an EMBL/GenBank/DDBJ whole genome shotgun (WGS) entry which is preliminary data.</text>
</comment>
<accession>A0AAD1TYE3</accession>
<sequence length="388" mass="44296">MFDSEGGFIRLHDDDTISFTGSLPRNLSNSDYKTSVSIWVYIFDFEYSFNLFCLPFKSHFKDSTGTAADRDIECCARVEATGGRKIITFSCYLDASNKFAREINITYGDSQGGWHVYDFSFNAENSLSFEPSDDSDLRVCFMTDATTRSCEDIVNITTTTDPIYTSYHSIGRFTTNGSSYSHFLVGLVYRICFQDQFKTCSNQKRDWMISNYSDAYAVHFKFKDVTQNGFEANQITNRGVDSSGGNTSVYFRKEIMNTNNSIAITNMGWIYNYEADSRMLSDVIEVNYTSQLTIELDLFCYFADCPLLVNPKNGNGGTLYPRFRVDSNKSQIYRPNITDSSDKLKVNEWNRVFFSFAKLNSTHQKVCIFHKRMYAPGSTGTQEETCKP</sequence>
<evidence type="ECO:0000313" key="1">
    <source>
        <dbReference type="EMBL" id="CAI2358752.1"/>
    </source>
</evidence>
<proteinExistence type="predicted"/>
<gene>
    <name evidence="1" type="ORF">ECRASSUSDP1_LOCUS35</name>
</gene>
<keyword evidence="2" id="KW-1185">Reference proteome</keyword>
<organism evidence="1 2">
    <name type="scientific">Euplotes crassus</name>
    <dbReference type="NCBI Taxonomy" id="5936"/>
    <lineage>
        <taxon>Eukaryota</taxon>
        <taxon>Sar</taxon>
        <taxon>Alveolata</taxon>
        <taxon>Ciliophora</taxon>
        <taxon>Intramacronucleata</taxon>
        <taxon>Spirotrichea</taxon>
        <taxon>Hypotrichia</taxon>
        <taxon>Euplotida</taxon>
        <taxon>Euplotidae</taxon>
        <taxon>Moneuplotes</taxon>
    </lineage>
</organism>
<dbReference type="EMBL" id="CAMPGE010000036">
    <property type="protein sequence ID" value="CAI2358752.1"/>
    <property type="molecule type" value="Genomic_DNA"/>
</dbReference>
<protein>
    <submittedName>
        <fullName evidence="1">Uncharacterized protein</fullName>
    </submittedName>
</protein>
<reference evidence="1" key="1">
    <citation type="submission" date="2023-07" db="EMBL/GenBank/DDBJ databases">
        <authorList>
            <consortium name="AG Swart"/>
            <person name="Singh M."/>
            <person name="Singh A."/>
            <person name="Seah K."/>
            <person name="Emmerich C."/>
        </authorList>
    </citation>
    <scope>NUCLEOTIDE SEQUENCE</scope>
    <source>
        <strain evidence="1">DP1</strain>
    </source>
</reference>
<dbReference type="AlphaFoldDB" id="A0AAD1TYE3"/>
<evidence type="ECO:0000313" key="2">
    <source>
        <dbReference type="Proteomes" id="UP001295684"/>
    </source>
</evidence>
<dbReference type="Proteomes" id="UP001295684">
    <property type="component" value="Unassembled WGS sequence"/>
</dbReference>